<dbReference type="Gene3D" id="3.40.50.620">
    <property type="entry name" value="HUPs"/>
    <property type="match status" value="1"/>
</dbReference>
<dbReference type="NCBIfam" id="TIGR00083">
    <property type="entry name" value="ribF"/>
    <property type="match status" value="1"/>
</dbReference>
<dbReference type="NCBIfam" id="NF004162">
    <property type="entry name" value="PRK05627.1-5"/>
    <property type="match status" value="1"/>
</dbReference>
<protein>
    <recommendedName>
        <fullName evidence="14">Riboflavin biosynthesis protein</fullName>
    </recommendedName>
    <domain>
        <recommendedName>
            <fullName evidence="14">Riboflavin kinase</fullName>
            <ecNumber evidence="14">2.7.1.26</ecNumber>
        </recommendedName>
        <alternativeName>
            <fullName evidence="14">Flavokinase</fullName>
        </alternativeName>
    </domain>
    <domain>
        <recommendedName>
            <fullName evidence="14">FMN adenylyltransferase</fullName>
            <ecNumber evidence="14">2.7.7.2</ecNumber>
        </recommendedName>
        <alternativeName>
            <fullName evidence="14">FAD pyrophosphorylase</fullName>
        </alternativeName>
        <alternativeName>
            <fullName evidence="14">FAD synthase</fullName>
        </alternativeName>
    </domain>
</protein>
<dbReference type="PANTHER" id="PTHR22749:SF6">
    <property type="entry name" value="RIBOFLAVIN KINASE"/>
    <property type="match status" value="1"/>
</dbReference>
<comment type="pathway">
    <text evidence="1 14">Cofactor biosynthesis; FAD biosynthesis; FAD from FMN: step 1/1.</text>
</comment>
<comment type="similarity">
    <text evidence="14">Belongs to the ribF family.</text>
</comment>
<keyword evidence="3 14" id="KW-0285">Flavoprotein</keyword>
<evidence type="ECO:0000313" key="17">
    <source>
        <dbReference type="EMBL" id="MDQ0253666.1"/>
    </source>
</evidence>
<keyword evidence="6 14" id="KW-0548">Nucleotidyltransferase</keyword>
<evidence type="ECO:0000256" key="5">
    <source>
        <dbReference type="ARBA" id="ARBA00022679"/>
    </source>
</evidence>
<comment type="caution">
    <text evidence="17">The sequence shown here is derived from an EMBL/GenBank/DDBJ whole genome shotgun (WGS) entry which is preliminary data.</text>
</comment>
<dbReference type="InterPro" id="IPR002606">
    <property type="entry name" value="Riboflavin_kinase_bac"/>
</dbReference>
<keyword evidence="15" id="KW-0175">Coiled coil</keyword>
<dbReference type="Gene3D" id="2.40.30.30">
    <property type="entry name" value="Riboflavin kinase-like"/>
    <property type="match status" value="1"/>
</dbReference>
<dbReference type="InterPro" id="IPR014729">
    <property type="entry name" value="Rossmann-like_a/b/a_fold"/>
</dbReference>
<dbReference type="CDD" id="cd02064">
    <property type="entry name" value="FAD_synthetase_N"/>
    <property type="match status" value="1"/>
</dbReference>
<dbReference type="SUPFAM" id="SSF82114">
    <property type="entry name" value="Riboflavin kinase-like"/>
    <property type="match status" value="1"/>
</dbReference>
<keyword evidence="18" id="KW-1185">Reference proteome</keyword>
<evidence type="ECO:0000256" key="8">
    <source>
        <dbReference type="ARBA" id="ARBA00022777"/>
    </source>
</evidence>
<feature type="coiled-coil region" evidence="15">
    <location>
        <begin position="290"/>
        <end position="317"/>
    </location>
</feature>
<dbReference type="SUPFAM" id="SSF52374">
    <property type="entry name" value="Nucleotidylyl transferase"/>
    <property type="match status" value="1"/>
</dbReference>
<dbReference type="InterPro" id="IPR015864">
    <property type="entry name" value="FAD_synthase"/>
</dbReference>
<proteinExistence type="inferred from homology"/>
<keyword evidence="8 14" id="KW-0418">Kinase</keyword>
<keyword evidence="4 14" id="KW-0288">FMN</keyword>
<dbReference type="Pfam" id="PF01687">
    <property type="entry name" value="Flavokinase"/>
    <property type="match status" value="1"/>
</dbReference>
<reference evidence="17 18" key="1">
    <citation type="submission" date="2023-07" db="EMBL/GenBank/DDBJ databases">
        <title>Genomic Encyclopedia of Type Strains, Phase IV (KMG-IV): sequencing the most valuable type-strain genomes for metagenomic binning, comparative biology and taxonomic classification.</title>
        <authorList>
            <person name="Goeker M."/>
        </authorList>
    </citation>
    <scope>NUCLEOTIDE SEQUENCE [LARGE SCALE GENOMIC DNA]</scope>
    <source>
        <strain evidence="17 18">DSM 9768</strain>
    </source>
</reference>
<dbReference type="PANTHER" id="PTHR22749">
    <property type="entry name" value="RIBOFLAVIN KINASE/FMN ADENYLYLTRANSFERASE"/>
    <property type="match status" value="1"/>
</dbReference>
<keyword evidence="9 14" id="KW-0274">FAD</keyword>
<comment type="catalytic activity">
    <reaction evidence="13 14">
        <text>FMN + ATP + H(+) = FAD + diphosphate</text>
        <dbReference type="Rhea" id="RHEA:17237"/>
        <dbReference type="ChEBI" id="CHEBI:15378"/>
        <dbReference type="ChEBI" id="CHEBI:30616"/>
        <dbReference type="ChEBI" id="CHEBI:33019"/>
        <dbReference type="ChEBI" id="CHEBI:57692"/>
        <dbReference type="ChEBI" id="CHEBI:58210"/>
        <dbReference type="EC" id="2.7.7.2"/>
    </reaction>
</comment>
<evidence type="ECO:0000256" key="12">
    <source>
        <dbReference type="ARBA" id="ARBA00047880"/>
    </source>
</evidence>
<dbReference type="InterPro" id="IPR015865">
    <property type="entry name" value="Riboflavin_kinase_bac/euk"/>
</dbReference>
<organism evidence="17 18">
    <name type="scientific">Evansella vedderi</name>
    <dbReference type="NCBI Taxonomy" id="38282"/>
    <lineage>
        <taxon>Bacteria</taxon>
        <taxon>Bacillati</taxon>
        <taxon>Bacillota</taxon>
        <taxon>Bacilli</taxon>
        <taxon>Bacillales</taxon>
        <taxon>Bacillaceae</taxon>
        <taxon>Evansella</taxon>
    </lineage>
</organism>
<evidence type="ECO:0000313" key="18">
    <source>
        <dbReference type="Proteomes" id="UP001230005"/>
    </source>
</evidence>
<evidence type="ECO:0000256" key="14">
    <source>
        <dbReference type="PIRNR" id="PIRNR004491"/>
    </source>
</evidence>
<comment type="pathway">
    <text evidence="2 14">Cofactor biosynthesis; FMN biosynthesis; FMN from riboflavin (ATP route): step 1/1.</text>
</comment>
<evidence type="ECO:0000256" key="11">
    <source>
        <dbReference type="ARBA" id="ARBA00023268"/>
    </source>
</evidence>
<keyword evidence="7 14" id="KW-0547">Nucleotide-binding</keyword>
<evidence type="ECO:0000256" key="9">
    <source>
        <dbReference type="ARBA" id="ARBA00022827"/>
    </source>
</evidence>
<keyword evidence="5 14" id="KW-0808">Transferase</keyword>
<evidence type="ECO:0000256" key="15">
    <source>
        <dbReference type="SAM" id="Coils"/>
    </source>
</evidence>
<dbReference type="EC" id="2.7.1.26" evidence="14"/>
<accession>A0ABT9ZR00</accession>
<evidence type="ECO:0000256" key="1">
    <source>
        <dbReference type="ARBA" id="ARBA00004726"/>
    </source>
</evidence>
<evidence type="ECO:0000259" key="16">
    <source>
        <dbReference type="SMART" id="SM00904"/>
    </source>
</evidence>
<keyword evidence="10 14" id="KW-0067">ATP-binding</keyword>
<keyword evidence="11" id="KW-0511">Multifunctional enzyme</keyword>
<evidence type="ECO:0000256" key="3">
    <source>
        <dbReference type="ARBA" id="ARBA00022630"/>
    </source>
</evidence>
<evidence type="ECO:0000256" key="4">
    <source>
        <dbReference type="ARBA" id="ARBA00022643"/>
    </source>
</evidence>
<evidence type="ECO:0000256" key="2">
    <source>
        <dbReference type="ARBA" id="ARBA00005201"/>
    </source>
</evidence>
<dbReference type="InterPro" id="IPR023468">
    <property type="entry name" value="Riboflavin_kinase"/>
</dbReference>
<dbReference type="Proteomes" id="UP001230005">
    <property type="component" value="Unassembled WGS sequence"/>
</dbReference>
<dbReference type="NCBIfam" id="NF004160">
    <property type="entry name" value="PRK05627.1-3"/>
    <property type="match status" value="1"/>
</dbReference>
<dbReference type="NCBIfam" id="NF004161">
    <property type="entry name" value="PRK05627.1-4"/>
    <property type="match status" value="1"/>
</dbReference>
<sequence length="324" mass="37066">MEKVKTIKIKHPHYHIELPKLSLALGFFDGVHAGHQTVIEKAKEEAKKRGIKSGVMTFFPHPKEVLRKDSRVRYLTSMKQKQALIEMLGVDYLIIIDFDNGFSELTPQQFVDYYLIGLNVKHVVAGFDYTYGRLGKGTMETLPFHSRNKLTYTTVGKVEFKGEKISSTSIRQALEDGNLSKVNRYLGRNYETEGVVVHGEKRGRTIGFPTANVQLEARTYIPAVGVYFVRLFVNNEWYDGVCNIGYKPTFHNDKEGAPVVEVHLLHFNDNIYGSSVKIQWMEKIRDEKKFDSVNQLINQLEKDVQAAKNYFATEENSTSFCNNP</sequence>
<dbReference type="InterPro" id="IPR023465">
    <property type="entry name" value="Riboflavin_kinase_dom_sf"/>
</dbReference>
<feature type="domain" description="Riboflavin kinase" evidence="16">
    <location>
        <begin position="185"/>
        <end position="312"/>
    </location>
</feature>
<dbReference type="PIRSF" id="PIRSF004491">
    <property type="entry name" value="FAD_Synth"/>
    <property type="match status" value="1"/>
</dbReference>
<evidence type="ECO:0000256" key="6">
    <source>
        <dbReference type="ARBA" id="ARBA00022695"/>
    </source>
</evidence>
<evidence type="ECO:0000256" key="13">
    <source>
        <dbReference type="ARBA" id="ARBA00049494"/>
    </source>
</evidence>
<gene>
    <name evidence="17" type="ORF">J2S74_001038</name>
</gene>
<dbReference type="GO" id="GO:0003919">
    <property type="term" value="F:FMN adenylyltransferase activity"/>
    <property type="evidence" value="ECO:0007669"/>
    <property type="project" value="UniProtKB-EC"/>
</dbReference>
<dbReference type="SMART" id="SM00904">
    <property type="entry name" value="Flavokinase"/>
    <property type="match status" value="1"/>
</dbReference>
<evidence type="ECO:0000256" key="7">
    <source>
        <dbReference type="ARBA" id="ARBA00022741"/>
    </source>
</evidence>
<name>A0ABT9ZR00_9BACI</name>
<dbReference type="EMBL" id="JAUSUG010000003">
    <property type="protein sequence ID" value="MDQ0253666.1"/>
    <property type="molecule type" value="Genomic_DNA"/>
</dbReference>
<dbReference type="GO" id="GO:0008531">
    <property type="term" value="F:riboflavin kinase activity"/>
    <property type="evidence" value="ECO:0007669"/>
    <property type="project" value="UniProtKB-EC"/>
</dbReference>
<comment type="catalytic activity">
    <reaction evidence="12 14">
        <text>riboflavin + ATP = FMN + ADP + H(+)</text>
        <dbReference type="Rhea" id="RHEA:14357"/>
        <dbReference type="ChEBI" id="CHEBI:15378"/>
        <dbReference type="ChEBI" id="CHEBI:30616"/>
        <dbReference type="ChEBI" id="CHEBI:57986"/>
        <dbReference type="ChEBI" id="CHEBI:58210"/>
        <dbReference type="ChEBI" id="CHEBI:456216"/>
        <dbReference type="EC" id="2.7.1.26"/>
    </reaction>
</comment>
<dbReference type="Pfam" id="PF06574">
    <property type="entry name" value="FAD_syn"/>
    <property type="match status" value="1"/>
</dbReference>
<dbReference type="EC" id="2.7.7.2" evidence="14"/>
<evidence type="ECO:0000256" key="10">
    <source>
        <dbReference type="ARBA" id="ARBA00022840"/>
    </source>
</evidence>